<feature type="transmembrane region" description="Helical" evidence="10">
    <location>
        <begin position="177"/>
        <end position="198"/>
    </location>
</feature>
<dbReference type="GO" id="GO:0004252">
    <property type="term" value="F:serine-type endopeptidase activity"/>
    <property type="evidence" value="ECO:0007669"/>
    <property type="project" value="InterPro"/>
</dbReference>
<feature type="transmembrane region" description="Helical" evidence="10">
    <location>
        <begin position="153"/>
        <end position="171"/>
    </location>
</feature>
<keyword evidence="6 10" id="KW-0378">Hydrolase</keyword>
<evidence type="ECO:0000256" key="9">
    <source>
        <dbReference type="ARBA" id="ARBA00023136"/>
    </source>
</evidence>
<dbReference type="GO" id="GO:0006508">
    <property type="term" value="P:proteolysis"/>
    <property type="evidence" value="ECO:0007669"/>
    <property type="project" value="UniProtKB-KW"/>
</dbReference>
<feature type="transmembrane region" description="Helical" evidence="10">
    <location>
        <begin position="205"/>
        <end position="224"/>
    </location>
</feature>
<evidence type="ECO:0000256" key="3">
    <source>
        <dbReference type="ARBA" id="ARBA00009045"/>
    </source>
</evidence>
<evidence type="ECO:0000256" key="10">
    <source>
        <dbReference type="RuleBase" id="RU362115"/>
    </source>
</evidence>
<sequence length="324" mass="35891">MMRNGDLESRGGTKSRAHHNSYQPYYVETSESQWTSWLVPMIVVANVAMFIVIMFVNNCPKNSDGFRGQCVAKFLGRISFQPLNENPLFGPSSNTLEKLGALEWSKVAHQHQAWRLITCIWLHAGVIHLLANMLSLVFIGIRLEQQFGFVRVGAVYLLSGIGGSILSSLFIQRSISVGASGALFGLLGAMLSELLTNWTIYSNKAAALITLVIIILVNLALGILPHVDNFAHIGGFLTGFLIGFVLLFRPQFGYLETRHLPAGARLKSKYAVYQFVLVVIALVLLIVGFTVGLVMLFRGENGNDHCSWCHYLSCVPTSRWRCDN</sequence>
<dbReference type="SUPFAM" id="SSF144091">
    <property type="entry name" value="Rhomboid-like"/>
    <property type="match status" value="1"/>
</dbReference>
<evidence type="ECO:0000256" key="4">
    <source>
        <dbReference type="ARBA" id="ARBA00022670"/>
    </source>
</evidence>
<comment type="function">
    <text evidence="10">Serine protease involved in intramembrane proteolysis.</text>
</comment>
<keyword evidence="5 10" id="KW-0812">Transmembrane</keyword>
<evidence type="ECO:0000256" key="1">
    <source>
        <dbReference type="ARBA" id="ARBA00000156"/>
    </source>
</evidence>
<protein>
    <recommendedName>
        <fullName evidence="10">RHOMBOID-like protein</fullName>
        <ecNumber evidence="10">3.4.21.105</ecNumber>
    </recommendedName>
</protein>
<evidence type="ECO:0000256" key="7">
    <source>
        <dbReference type="ARBA" id="ARBA00022825"/>
    </source>
</evidence>
<feature type="transmembrane region" description="Helical" evidence="10">
    <location>
        <begin position="120"/>
        <end position="141"/>
    </location>
</feature>
<comment type="similarity">
    <text evidence="3 10">Belongs to the peptidase S54 family.</text>
</comment>
<comment type="subcellular location">
    <subcellularLocation>
        <location evidence="2 10">Membrane</location>
        <topology evidence="2 10">Multi-pass membrane protein</topology>
    </subcellularLocation>
</comment>
<feature type="domain" description="Peptidase S54 rhomboid" evidence="11">
    <location>
        <begin position="111"/>
        <end position="247"/>
    </location>
</feature>
<dbReference type="Gene3D" id="1.20.1540.10">
    <property type="entry name" value="Rhomboid-like"/>
    <property type="match status" value="1"/>
</dbReference>
<gene>
    <name evidence="12" type="ORF">OLC1_LOCUS5248</name>
</gene>
<dbReference type="EMBL" id="OX459119">
    <property type="protein sequence ID" value="CAI9093964.1"/>
    <property type="molecule type" value="Genomic_DNA"/>
</dbReference>
<evidence type="ECO:0000313" key="13">
    <source>
        <dbReference type="Proteomes" id="UP001161247"/>
    </source>
</evidence>
<evidence type="ECO:0000256" key="2">
    <source>
        <dbReference type="ARBA" id="ARBA00004141"/>
    </source>
</evidence>
<dbReference type="AlphaFoldDB" id="A0AAV1CE54"/>
<proteinExistence type="inferred from homology"/>
<evidence type="ECO:0000256" key="6">
    <source>
        <dbReference type="ARBA" id="ARBA00022801"/>
    </source>
</evidence>
<name>A0AAV1CE54_OLDCO</name>
<dbReference type="InterPro" id="IPR022764">
    <property type="entry name" value="Peptidase_S54_rhomboid_dom"/>
</dbReference>
<evidence type="ECO:0000259" key="11">
    <source>
        <dbReference type="Pfam" id="PF01694"/>
    </source>
</evidence>
<keyword evidence="13" id="KW-1185">Reference proteome</keyword>
<dbReference type="InterPro" id="IPR035952">
    <property type="entry name" value="Rhomboid-like_sf"/>
</dbReference>
<evidence type="ECO:0000256" key="8">
    <source>
        <dbReference type="ARBA" id="ARBA00022989"/>
    </source>
</evidence>
<dbReference type="GO" id="GO:0016020">
    <property type="term" value="C:membrane"/>
    <property type="evidence" value="ECO:0007669"/>
    <property type="project" value="UniProtKB-SubCell"/>
</dbReference>
<dbReference type="GO" id="GO:0005794">
    <property type="term" value="C:Golgi apparatus"/>
    <property type="evidence" value="ECO:0007669"/>
    <property type="project" value="UniProtKB-ARBA"/>
</dbReference>
<reference evidence="12" key="1">
    <citation type="submission" date="2023-03" db="EMBL/GenBank/DDBJ databases">
        <authorList>
            <person name="Julca I."/>
        </authorList>
    </citation>
    <scope>NUCLEOTIDE SEQUENCE</scope>
</reference>
<feature type="transmembrane region" description="Helical" evidence="10">
    <location>
        <begin position="270"/>
        <end position="297"/>
    </location>
</feature>
<feature type="transmembrane region" description="Helical" evidence="10">
    <location>
        <begin position="230"/>
        <end position="249"/>
    </location>
</feature>
<evidence type="ECO:0000313" key="12">
    <source>
        <dbReference type="EMBL" id="CAI9093964.1"/>
    </source>
</evidence>
<comment type="catalytic activity">
    <reaction evidence="1 10">
        <text>Cleaves type-1 transmembrane domains using a catalytic dyad composed of serine and histidine that are contributed by different transmembrane domains.</text>
        <dbReference type="EC" id="3.4.21.105"/>
    </reaction>
</comment>
<keyword evidence="4 10" id="KW-0645">Protease</keyword>
<dbReference type="PANTHER" id="PTHR22936:SF69">
    <property type="entry name" value="RHOMBOID-LIKE PROTEIN"/>
    <property type="match status" value="1"/>
</dbReference>
<keyword evidence="8 10" id="KW-1133">Transmembrane helix</keyword>
<keyword evidence="7 10" id="KW-0720">Serine protease</keyword>
<dbReference type="InterPro" id="IPR002610">
    <property type="entry name" value="Peptidase_S54_rhomboid-like"/>
</dbReference>
<organism evidence="12 13">
    <name type="scientific">Oldenlandia corymbosa var. corymbosa</name>
    <dbReference type="NCBI Taxonomy" id="529605"/>
    <lineage>
        <taxon>Eukaryota</taxon>
        <taxon>Viridiplantae</taxon>
        <taxon>Streptophyta</taxon>
        <taxon>Embryophyta</taxon>
        <taxon>Tracheophyta</taxon>
        <taxon>Spermatophyta</taxon>
        <taxon>Magnoliopsida</taxon>
        <taxon>eudicotyledons</taxon>
        <taxon>Gunneridae</taxon>
        <taxon>Pentapetalae</taxon>
        <taxon>asterids</taxon>
        <taxon>lamiids</taxon>
        <taxon>Gentianales</taxon>
        <taxon>Rubiaceae</taxon>
        <taxon>Rubioideae</taxon>
        <taxon>Spermacoceae</taxon>
        <taxon>Hedyotis-Oldenlandia complex</taxon>
        <taxon>Oldenlandia</taxon>
    </lineage>
</organism>
<keyword evidence="9 10" id="KW-0472">Membrane</keyword>
<dbReference type="FunFam" id="1.20.1540.10:FF:000019">
    <property type="entry name" value="RHOMBOID-like protein"/>
    <property type="match status" value="1"/>
</dbReference>
<feature type="transmembrane region" description="Helical" evidence="10">
    <location>
        <begin position="37"/>
        <end position="56"/>
    </location>
</feature>
<dbReference type="Proteomes" id="UP001161247">
    <property type="component" value="Chromosome 2"/>
</dbReference>
<dbReference type="PANTHER" id="PTHR22936">
    <property type="entry name" value="RHOMBOID-RELATED"/>
    <property type="match status" value="1"/>
</dbReference>
<accession>A0AAV1CE54</accession>
<dbReference type="Pfam" id="PF01694">
    <property type="entry name" value="Rhomboid"/>
    <property type="match status" value="1"/>
</dbReference>
<evidence type="ECO:0000256" key="5">
    <source>
        <dbReference type="ARBA" id="ARBA00022692"/>
    </source>
</evidence>
<dbReference type="EC" id="3.4.21.105" evidence="10"/>